<evidence type="ECO:0000256" key="3">
    <source>
        <dbReference type="ARBA" id="ARBA00022691"/>
    </source>
</evidence>
<evidence type="ECO:0000256" key="1">
    <source>
        <dbReference type="ARBA" id="ARBA00022603"/>
    </source>
</evidence>
<gene>
    <name evidence="6" type="ORF">SAMD00023353_5800470</name>
</gene>
<name>A0A1W2TRX6_ROSNE</name>
<dbReference type="PANTHER" id="PTHR43712:SF8">
    <property type="entry name" value="O-METHYLTRANSFERASE AF390-400"/>
    <property type="match status" value="1"/>
</dbReference>
<dbReference type="OMA" id="TGHMEAW"/>
<keyword evidence="6" id="KW-0238">DNA-binding</keyword>
<dbReference type="PANTHER" id="PTHR43712">
    <property type="entry name" value="PUTATIVE (AFU_ORTHOLOGUE AFUA_4G14580)-RELATED"/>
    <property type="match status" value="1"/>
</dbReference>
<protein>
    <submittedName>
        <fullName evidence="6">Putative winged helix-turn-helix transcription repressor DNA-binding</fullName>
    </submittedName>
</protein>
<dbReference type="SUPFAM" id="SSF46785">
    <property type="entry name" value="Winged helix' DNA-binding domain"/>
    <property type="match status" value="1"/>
</dbReference>
<dbReference type="PIRSF" id="PIRSF005739">
    <property type="entry name" value="O-mtase"/>
    <property type="match status" value="1"/>
</dbReference>
<sequence length="391" mass="43963">MTEPQGLIDTLDGIGVGDFEANDLERLQLIEAAKRLLSRIETREERMYDITFTEPIVFAALQILLDLGIWKQWTMARGVSKSVDELSELCTARCDPNLLRRLLRLLASVYMIKETCQDCYELTPFLLGNVWEWVPFRTHHVDPACINLPPFLAKTDYREPLDVKNSNYADWCPGGLNFFGKCTAEPAYQNSFSSFMTGWGKHKVPWSEFYNTNALVEGADLTNGGVLCVDVGGHHGIDLTRLLDKHPDIPAGSLVLQDLPEVVTGAEDLSEKIRVMPHDMFQPQPVKGSRSYFFHAVFHDWPDNVANRILKNITEVMTRGYSRVLIVDIVVPATGVSAIQSTMDVQMMALVSAFERTEAVWTKVLNDAGLKVVRVWKDGRGNECLIEAELA</sequence>
<dbReference type="GO" id="GO:0008171">
    <property type="term" value="F:O-methyltransferase activity"/>
    <property type="evidence" value="ECO:0007669"/>
    <property type="project" value="InterPro"/>
</dbReference>
<dbReference type="InterPro" id="IPR001077">
    <property type="entry name" value="COMT_C"/>
</dbReference>
<dbReference type="GO" id="GO:0003677">
    <property type="term" value="F:DNA binding"/>
    <property type="evidence" value="ECO:0007669"/>
    <property type="project" value="UniProtKB-KW"/>
</dbReference>
<feature type="domain" description="O-methyltransferase C-terminal" evidence="5">
    <location>
        <begin position="216"/>
        <end position="370"/>
    </location>
</feature>
<keyword evidence="7" id="KW-1185">Reference proteome</keyword>
<keyword evidence="1" id="KW-0489">Methyltransferase</keyword>
<dbReference type="InterPro" id="IPR029063">
    <property type="entry name" value="SAM-dependent_MTases_sf"/>
</dbReference>
<evidence type="ECO:0000313" key="6">
    <source>
        <dbReference type="EMBL" id="GAP91262.1"/>
    </source>
</evidence>
<keyword evidence="2" id="KW-0808">Transferase</keyword>
<evidence type="ECO:0000259" key="5">
    <source>
        <dbReference type="Pfam" id="PF00891"/>
    </source>
</evidence>
<feature type="active site" description="Proton acceptor" evidence="4">
    <location>
        <position position="299"/>
    </location>
</feature>
<dbReference type="PROSITE" id="PS51683">
    <property type="entry name" value="SAM_OMT_II"/>
    <property type="match status" value="1"/>
</dbReference>
<dbReference type="Gene3D" id="3.40.50.150">
    <property type="entry name" value="Vaccinia Virus protein VP39"/>
    <property type="match status" value="1"/>
</dbReference>
<proteinExistence type="predicted"/>
<accession>A0A1W2TRX6</accession>
<keyword evidence="3" id="KW-0949">S-adenosyl-L-methionine</keyword>
<dbReference type="Gene3D" id="1.10.10.10">
    <property type="entry name" value="Winged helix-like DNA-binding domain superfamily/Winged helix DNA-binding domain"/>
    <property type="match status" value="1"/>
</dbReference>
<dbReference type="SUPFAM" id="SSF53335">
    <property type="entry name" value="S-adenosyl-L-methionine-dependent methyltransferases"/>
    <property type="match status" value="1"/>
</dbReference>
<organism evidence="6">
    <name type="scientific">Rosellinia necatrix</name>
    <name type="common">White root-rot fungus</name>
    <dbReference type="NCBI Taxonomy" id="77044"/>
    <lineage>
        <taxon>Eukaryota</taxon>
        <taxon>Fungi</taxon>
        <taxon>Dikarya</taxon>
        <taxon>Ascomycota</taxon>
        <taxon>Pezizomycotina</taxon>
        <taxon>Sordariomycetes</taxon>
        <taxon>Xylariomycetidae</taxon>
        <taxon>Xylariales</taxon>
        <taxon>Xylariaceae</taxon>
        <taxon>Rosellinia</taxon>
    </lineage>
</organism>
<reference evidence="6" key="1">
    <citation type="submission" date="2016-03" db="EMBL/GenBank/DDBJ databases">
        <title>Draft genome sequence of Rosellinia necatrix.</title>
        <authorList>
            <person name="Kanematsu S."/>
        </authorList>
    </citation>
    <scope>NUCLEOTIDE SEQUENCE [LARGE SCALE GENOMIC DNA]</scope>
    <source>
        <strain evidence="6">W97</strain>
    </source>
</reference>
<dbReference type="InterPro" id="IPR016461">
    <property type="entry name" value="COMT-like"/>
</dbReference>
<dbReference type="OrthoDB" id="1535081at2759"/>
<dbReference type="Proteomes" id="UP000054516">
    <property type="component" value="Unassembled WGS sequence"/>
</dbReference>
<evidence type="ECO:0000256" key="2">
    <source>
        <dbReference type="ARBA" id="ARBA00022679"/>
    </source>
</evidence>
<dbReference type="AlphaFoldDB" id="A0A1W2TRX6"/>
<evidence type="ECO:0000313" key="7">
    <source>
        <dbReference type="Proteomes" id="UP000054516"/>
    </source>
</evidence>
<dbReference type="EMBL" id="DF977503">
    <property type="protein sequence ID" value="GAP91262.1"/>
    <property type="molecule type" value="Genomic_DNA"/>
</dbReference>
<evidence type="ECO:0000256" key="4">
    <source>
        <dbReference type="PIRSR" id="PIRSR005739-1"/>
    </source>
</evidence>
<dbReference type="InterPro" id="IPR036388">
    <property type="entry name" value="WH-like_DNA-bd_sf"/>
</dbReference>
<dbReference type="Pfam" id="PF00891">
    <property type="entry name" value="Methyltransf_2"/>
    <property type="match status" value="1"/>
</dbReference>
<dbReference type="InterPro" id="IPR036390">
    <property type="entry name" value="WH_DNA-bd_sf"/>
</dbReference>
<dbReference type="GO" id="GO:0032259">
    <property type="term" value="P:methylation"/>
    <property type="evidence" value="ECO:0007669"/>
    <property type="project" value="UniProtKB-KW"/>
</dbReference>